<evidence type="ECO:0000256" key="2">
    <source>
        <dbReference type="ARBA" id="ARBA00022598"/>
    </source>
</evidence>
<keyword evidence="3 8" id="KW-0479">Metal-binding</keyword>
<feature type="binding site" evidence="8">
    <location>
        <begin position="47"/>
        <end position="54"/>
    </location>
    <ligand>
        <name>ATP</name>
        <dbReference type="ChEBI" id="CHEBI:30616"/>
    </ligand>
</feature>
<proteinExistence type="inferred from homology"/>
<feature type="domain" description="NAD/GMP synthase" evidence="11">
    <location>
        <begin position="26"/>
        <end position="112"/>
    </location>
</feature>
<dbReference type="EMBL" id="LGAP01000005">
    <property type="protein sequence ID" value="KOF19539.1"/>
    <property type="molecule type" value="Genomic_DNA"/>
</dbReference>
<evidence type="ECO:0000256" key="3">
    <source>
        <dbReference type="ARBA" id="ARBA00022723"/>
    </source>
</evidence>
<keyword evidence="4 8" id="KW-0547">Nucleotide-binding</keyword>
<dbReference type="GO" id="GO:0008795">
    <property type="term" value="F:NAD+ synthase activity"/>
    <property type="evidence" value="ECO:0007669"/>
    <property type="project" value="UniProtKB-UniRule"/>
</dbReference>
<dbReference type="InterPro" id="IPR014729">
    <property type="entry name" value="Rossmann-like_a/b/a_fold"/>
</dbReference>
<dbReference type="UniPathway" id="UPA00253">
    <property type="reaction ID" value="UER00333"/>
</dbReference>
<feature type="binding site" evidence="8">
    <location>
        <position position="53"/>
    </location>
    <ligand>
        <name>Mg(2+)</name>
        <dbReference type="ChEBI" id="CHEBI:18420"/>
    </ligand>
</feature>
<dbReference type="Gene3D" id="3.40.50.620">
    <property type="entry name" value="HUPs"/>
    <property type="match status" value="1"/>
</dbReference>
<organism evidence="12 13">
    <name type="scientific">Ensifer adhaerens</name>
    <name type="common">Sinorhizobium morelense</name>
    <dbReference type="NCBI Taxonomy" id="106592"/>
    <lineage>
        <taxon>Bacteria</taxon>
        <taxon>Pseudomonadati</taxon>
        <taxon>Pseudomonadota</taxon>
        <taxon>Alphaproteobacteria</taxon>
        <taxon>Hyphomicrobiales</taxon>
        <taxon>Rhizobiaceae</taxon>
        <taxon>Sinorhizobium/Ensifer group</taxon>
        <taxon>Ensifer</taxon>
    </lineage>
</organism>
<dbReference type="AlphaFoldDB" id="A0A0L8BYE2"/>
<comment type="subunit">
    <text evidence="8">Homodimer.</text>
</comment>
<accession>A0A0L8BYE2</accession>
<comment type="caution">
    <text evidence="8">Lacks conserved residue(s) required for the propagation of feature annotation.</text>
</comment>
<feature type="binding site" evidence="8">
    <location>
        <position position="232"/>
    </location>
    <ligand>
        <name>ATP</name>
        <dbReference type="ChEBI" id="CHEBI:30616"/>
    </ligand>
</feature>
<name>A0A0L8BYE2_ENSAD</name>
<evidence type="ECO:0000256" key="5">
    <source>
        <dbReference type="ARBA" id="ARBA00022840"/>
    </source>
</evidence>
<dbReference type="HAMAP" id="MF_00193">
    <property type="entry name" value="NadE_ammonia_dep"/>
    <property type="match status" value="1"/>
</dbReference>
<dbReference type="EC" id="6.3.1.5" evidence="8 10"/>
<comment type="function">
    <text evidence="8">Catalyzes the ATP-dependent amidation of deamido-NAD to form NAD. Uses ammonia as a nitrogen source.</text>
</comment>
<keyword evidence="7 8" id="KW-0520">NAD</keyword>
<keyword evidence="6 8" id="KW-0460">Magnesium</keyword>
<dbReference type="GO" id="GO:0004359">
    <property type="term" value="F:glutaminase activity"/>
    <property type="evidence" value="ECO:0007669"/>
    <property type="project" value="InterPro"/>
</dbReference>
<evidence type="ECO:0000313" key="12">
    <source>
        <dbReference type="EMBL" id="KOF19539.1"/>
    </source>
</evidence>
<evidence type="ECO:0000313" key="13">
    <source>
        <dbReference type="Proteomes" id="UP000037425"/>
    </source>
</evidence>
<feature type="binding site" description="in other chain" evidence="8">
    <location>
        <position position="183"/>
    </location>
    <ligand>
        <name>deamido-NAD(+)</name>
        <dbReference type="ChEBI" id="CHEBI:58437"/>
        <note>ligand shared between two neighboring subunits</note>
    </ligand>
</feature>
<sequence length="335" mass="36899">MNIRPTQDTAAFSAETLDIDHAAETDRIVAGLREQLRGMKKRGLVLGLSGGIDSSVSVALAVRAVGAKNVFCLFMPENDSDPESLRLGRLVAETFGVDAVVEDIGPTLQAMGCYERRDAFIRQLVPAYGEGWASKIVIANALEGEGYNISSLVVQDPQGKQTKLRMPPPVYLGIVAATNMKQRTRKQIEYYHADRLNFAVLGTPNRLEYDQGFFVKNGDGAADVKPIAHLYKSQVYALAAYLGIPEEIRRRPPTTDTYSLEQTQEEFYFSLPYARMDLCLYGLNNGLPIEAVAQAAGLTATQVERVWADIAAKRKATRYLHLGPQLVQTVEEIAD</sequence>
<comment type="caution">
    <text evidence="12">The sequence shown here is derived from an EMBL/GenBank/DDBJ whole genome shotgun (WGS) entry which is preliminary data.</text>
</comment>
<feature type="binding site" evidence="8">
    <location>
        <position position="223"/>
    </location>
    <ligand>
        <name>deamido-NAD(+)</name>
        <dbReference type="ChEBI" id="CHEBI:58437"/>
        <note>ligand shared between two neighboring subunits</note>
    </ligand>
</feature>
<dbReference type="NCBIfam" id="NF002048">
    <property type="entry name" value="PRK00876.1"/>
    <property type="match status" value="1"/>
</dbReference>
<dbReference type="GO" id="GO:0005524">
    <property type="term" value="F:ATP binding"/>
    <property type="evidence" value="ECO:0007669"/>
    <property type="project" value="UniProtKB-UniRule"/>
</dbReference>
<comment type="catalytic activity">
    <reaction evidence="8 10">
        <text>deamido-NAD(+) + NH4(+) + ATP = AMP + diphosphate + NAD(+) + H(+)</text>
        <dbReference type="Rhea" id="RHEA:21188"/>
        <dbReference type="ChEBI" id="CHEBI:15378"/>
        <dbReference type="ChEBI" id="CHEBI:28938"/>
        <dbReference type="ChEBI" id="CHEBI:30616"/>
        <dbReference type="ChEBI" id="CHEBI:33019"/>
        <dbReference type="ChEBI" id="CHEBI:57540"/>
        <dbReference type="ChEBI" id="CHEBI:58437"/>
        <dbReference type="ChEBI" id="CHEBI:456215"/>
        <dbReference type="EC" id="6.3.1.5"/>
    </reaction>
</comment>
<dbReference type="OrthoDB" id="3266517at2"/>
<evidence type="ECO:0000259" key="11">
    <source>
        <dbReference type="Pfam" id="PF02540"/>
    </source>
</evidence>
<dbReference type="NCBIfam" id="TIGR00552">
    <property type="entry name" value="nadE"/>
    <property type="match status" value="1"/>
</dbReference>
<dbReference type="SUPFAM" id="SSF52402">
    <property type="entry name" value="Adenine nucleotide alpha hydrolases-like"/>
    <property type="match status" value="1"/>
</dbReference>
<keyword evidence="5 8" id="KW-0067">ATP-binding</keyword>
<feature type="binding site" description="in other chain" evidence="8">
    <location>
        <position position="216"/>
    </location>
    <ligand>
        <name>deamido-NAD(+)</name>
        <dbReference type="ChEBI" id="CHEBI:58437"/>
        <note>ligand shared between two neighboring subunits</note>
    </ligand>
</feature>
<evidence type="ECO:0000256" key="4">
    <source>
        <dbReference type="ARBA" id="ARBA00022741"/>
    </source>
</evidence>
<evidence type="ECO:0000256" key="1">
    <source>
        <dbReference type="ARBA" id="ARBA00005859"/>
    </source>
</evidence>
<dbReference type="InterPro" id="IPR003694">
    <property type="entry name" value="NAD_synthase"/>
</dbReference>
<protein>
    <recommendedName>
        <fullName evidence="8 10">NH(3)-dependent NAD(+) synthetase</fullName>
        <ecNumber evidence="8 10">6.3.1.5</ecNumber>
    </recommendedName>
</protein>
<evidence type="ECO:0000256" key="7">
    <source>
        <dbReference type="ARBA" id="ARBA00023027"/>
    </source>
</evidence>
<evidence type="ECO:0000256" key="8">
    <source>
        <dbReference type="HAMAP-Rule" id="MF_00193"/>
    </source>
</evidence>
<dbReference type="RefSeq" id="WP_053249102.1">
    <property type="nucleotide sequence ID" value="NZ_LGAP01000005.1"/>
</dbReference>
<evidence type="ECO:0000256" key="9">
    <source>
        <dbReference type="RuleBase" id="RU003811"/>
    </source>
</evidence>
<dbReference type="InterPro" id="IPR022926">
    <property type="entry name" value="NH(3)-dep_NAD(+)_synth"/>
</dbReference>
<dbReference type="GO" id="GO:0005737">
    <property type="term" value="C:cytoplasm"/>
    <property type="evidence" value="ECO:0007669"/>
    <property type="project" value="InterPro"/>
</dbReference>
<dbReference type="Proteomes" id="UP000037425">
    <property type="component" value="Unassembled WGS sequence"/>
</dbReference>
<dbReference type="CDD" id="cd00553">
    <property type="entry name" value="NAD_synthase"/>
    <property type="match status" value="1"/>
</dbReference>
<dbReference type="GO" id="GO:0046872">
    <property type="term" value="F:metal ion binding"/>
    <property type="evidence" value="ECO:0007669"/>
    <property type="project" value="UniProtKB-KW"/>
</dbReference>
<comment type="pathway">
    <text evidence="8">Cofactor biosynthesis; NAD(+) biosynthesis; NAD(+) from deamido-NAD(+) (ammonia route): step 1/1.</text>
</comment>
<feature type="binding site" evidence="8">
    <location>
        <position position="208"/>
    </location>
    <ligand>
        <name>Mg(2+)</name>
        <dbReference type="ChEBI" id="CHEBI:18420"/>
    </ligand>
</feature>
<dbReference type="Pfam" id="PF02540">
    <property type="entry name" value="NAD_synthase"/>
    <property type="match status" value="2"/>
</dbReference>
<reference evidence="13" key="1">
    <citation type="submission" date="2015-07" db="EMBL/GenBank/DDBJ databases">
        <title>Whole genome sequence of an Ensifer adhaerens strain isolated from a cave pool in the Wind Cave National Park.</title>
        <authorList>
            <person name="Eng W.W.H."/>
            <person name="Gan H.M."/>
            <person name="Barton H.A."/>
            <person name="Savka M.A."/>
        </authorList>
    </citation>
    <scope>NUCLEOTIDE SEQUENCE [LARGE SCALE GENOMIC DNA]</scope>
    <source>
        <strain evidence="13">SD006</strain>
    </source>
</reference>
<dbReference type="PATRIC" id="fig|106592.7.peg.6414"/>
<feature type="binding site" evidence="8">
    <location>
        <position position="203"/>
    </location>
    <ligand>
        <name>ATP</name>
        <dbReference type="ChEBI" id="CHEBI:30616"/>
    </ligand>
</feature>
<evidence type="ECO:0000256" key="10">
    <source>
        <dbReference type="RuleBase" id="RU003812"/>
    </source>
</evidence>
<dbReference type="PANTHER" id="PTHR23090:SF9">
    <property type="entry name" value="GLUTAMINE-DEPENDENT NAD(+) SYNTHETASE"/>
    <property type="match status" value="1"/>
</dbReference>
<evidence type="ECO:0000256" key="6">
    <source>
        <dbReference type="ARBA" id="ARBA00022842"/>
    </source>
</evidence>
<dbReference type="InterPro" id="IPR022310">
    <property type="entry name" value="NAD/GMP_synthase"/>
</dbReference>
<feature type="binding site" evidence="8">
    <location>
        <position position="254"/>
    </location>
    <ligand>
        <name>ATP</name>
        <dbReference type="ChEBI" id="CHEBI:30616"/>
    </ligand>
</feature>
<keyword evidence="2 8" id="KW-0436">Ligase</keyword>
<dbReference type="PANTHER" id="PTHR23090">
    <property type="entry name" value="NH 3 /GLUTAMINE-DEPENDENT NAD + SYNTHETASE"/>
    <property type="match status" value="1"/>
</dbReference>
<dbReference type="GO" id="GO:0009435">
    <property type="term" value="P:NAD+ biosynthetic process"/>
    <property type="evidence" value="ECO:0007669"/>
    <property type="project" value="UniProtKB-UniRule"/>
</dbReference>
<gene>
    <name evidence="8 12" type="primary">nadE</name>
    <name evidence="12" type="ORF">AC244_12330</name>
</gene>
<dbReference type="GO" id="GO:0003952">
    <property type="term" value="F:NAD+ synthase (glutamine-hydrolyzing) activity"/>
    <property type="evidence" value="ECO:0007669"/>
    <property type="project" value="InterPro"/>
</dbReference>
<comment type="similarity">
    <text evidence="1 8 9">Belongs to the NAD synthetase family.</text>
</comment>
<feature type="domain" description="NAD/GMP synthase" evidence="11">
    <location>
        <begin position="175"/>
        <end position="308"/>
    </location>
</feature>